<dbReference type="InParanoid" id="A0A482XIN4"/>
<evidence type="ECO:0000313" key="2">
    <source>
        <dbReference type="Proteomes" id="UP000291343"/>
    </source>
</evidence>
<proteinExistence type="predicted"/>
<dbReference type="AlphaFoldDB" id="A0A482XIN4"/>
<name>A0A482XIN4_LAOST</name>
<dbReference type="OrthoDB" id="6632799at2759"/>
<comment type="caution">
    <text evidence="1">The sequence shown here is derived from an EMBL/GenBank/DDBJ whole genome shotgun (WGS) entry which is preliminary data.</text>
</comment>
<gene>
    <name evidence="1" type="ORF">LSTR_LSTR005729</name>
</gene>
<dbReference type="Proteomes" id="UP000291343">
    <property type="component" value="Unassembled WGS sequence"/>
</dbReference>
<keyword evidence="2" id="KW-1185">Reference proteome</keyword>
<dbReference type="SMR" id="A0A482XIN4"/>
<accession>A0A482XIN4</accession>
<protein>
    <submittedName>
        <fullName evidence="1">Uncharacterized protein</fullName>
    </submittedName>
</protein>
<evidence type="ECO:0000313" key="1">
    <source>
        <dbReference type="EMBL" id="RZF45527.1"/>
    </source>
</evidence>
<dbReference type="EMBL" id="QKKF02008850">
    <property type="protein sequence ID" value="RZF45527.1"/>
    <property type="molecule type" value="Genomic_DNA"/>
</dbReference>
<reference evidence="1 2" key="1">
    <citation type="journal article" date="2017" name="Gigascience">
        <title>Genome sequence of the small brown planthopper, Laodelphax striatellus.</title>
        <authorList>
            <person name="Zhu J."/>
            <person name="Jiang F."/>
            <person name="Wang X."/>
            <person name="Yang P."/>
            <person name="Bao Y."/>
            <person name="Zhao W."/>
            <person name="Wang W."/>
            <person name="Lu H."/>
            <person name="Wang Q."/>
            <person name="Cui N."/>
            <person name="Li J."/>
            <person name="Chen X."/>
            <person name="Luo L."/>
            <person name="Yu J."/>
            <person name="Kang L."/>
            <person name="Cui F."/>
        </authorList>
    </citation>
    <scope>NUCLEOTIDE SEQUENCE [LARGE SCALE GENOMIC DNA]</scope>
    <source>
        <strain evidence="1">Lst14</strain>
    </source>
</reference>
<sequence>MRSPTADLDGIDISVQDRDEVIRTANIFVDELLAKAQHEAQLRKDKMNPPEVEPGDEDDVISLAGLIRRGERSINRARGVVQRLLTSFRICK</sequence>
<organism evidence="1 2">
    <name type="scientific">Laodelphax striatellus</name>
    <name type="common">Small brown planthopper</name>
    <name type="synonym">Delphax striatella</name>
    <dbReference type="NCBI Taxonomy" id="195883"/>
    <lineage>
        <taxon>Eukaryota</taxon>
        <taxon>Metazoa</taxon>
        <taxon>Ecdysozoa</taxon>
        <taxon>Arthropoda</taxon>
        <taxon>Hexapoda</taxon>
        <taxon>Insecta</taxon>
        <taxon>Pterygota</taxon>
        <taxon>Neoptera</taxon>
        <taxon>Paraneoptera</taxon>
        <taxon>Hemiptera</taxon>
        <taxon>Auchenorrhyncha</taxon>
        <taxon>Fulgoroidea</taxon>
        <taxon>Delphacidae</taxon>
        <taxon>Criomorphinae</taxon>
        <taxon>Laodelphax</taxon>
    </lineage>
</organism>